<accession>A0A6M5YC62</accession>
<dbReference type="AlphaFoldDB" id="A0A6M5YC62"/>
<gene>
    <name evidence="2" type="ORF">HNV11_16555</name>
</gene>
<organism evidence="2 3">
    <name type="scientific">Spirosoma taeanense</name>
    <dbReference type="NCBI Taxonomy" id="2735870"/>
    <lineage>
        <taxon>Bacteria</taxon>
        <taxon>Pseudomonadati</taxon>
        <taxon>Bacteroidota</taxon>
        <taxon>Cytophagia</taxon>
        <taxon>Cytophagales</taxon>
        <taxon>Cytophagaceae</taxon>
        <taxon>Spirosoma</taxon>
    </lineage>
</organism>
<dbReference type="KEGG" id="stae:HNV11_16555"/>
<name>A0A6M5YC62_9BACT</name>
<evidence type="ECO:0000313" key="2">
    <source>
        <dbReference type="EMBL" id="QJW90873.1"/>
    </source>
</evidence>
<feature type="signal peptide" evidence="1">
    <location>
        <begin position="1"/>
        <end position="18"/>
    </location>
</feature>
<dbReference type="RefSeq" id="WP_171740718.1">
    <property type="nucleotide sequence ID" value="NZ_CP053435.1"/>
</dbReference>
<dbReference type="Proteomes" id="UP000502756">
    <property type="component" value="Chromosome"/>
</dbReference>
<dbReference type="EMBL" id="CP053435">
    <property type="protein sequence ID" value="QJW90873.1"/>
    <property type="molecule type" value="Genomic_DNA"/>
</dbReference>
<sequence length="217" mass="24479">MKVLVLLGVLLSSVAARAQYNPVGAITMWTDGYVVTMQNDTVSGQVRVGSFINDSPAGVVIRLPDDKKVKLKGDDLRLIAQRIPGFAYSTGSIPREREWVIFERVPNPRRNGKPMLLERLTPDGGRIALYFDVSGWKKTTEYSFGNFSISKRQDLSYIVLKNGSESLIAKRGDLETVHERLFGDCPSFIRNYPVAKRRDWEVFGAMVDTYNQLCQQQ</sequence>
<proteinExistence type="predicted"/>
<reference evidence="2 3" key="1">
    <citation type="submission" date="2020-05" db="EMBL/GenBank/DDBJ databases">
        <title>Genome sequencing of Spirosoma sp. TS118.</title>
        <authorList>
            <person name="Lee J.-H."/>
            <person name="Jeong S."/>
            <person name="Zhao L."/>
            <person name="Jung J.-H."/>
            <person name="Kim M.-K."/>
            <person name="Lim S."/>
        </authorList>
    </citation>
    <scope>NUCLEOTIDE SEQUENCE [LARGE SCALE GENOMIC DNA]</scope>
    <source>
        <strain evidence="2 3">TS118</strain>
    </source>
</reference>
<feature type="chain" id="PRO_5026738169" evidence="1">
    <location>
        <begin position="19"/>
        <end position="217"/>
    </location>
</feature>
<protein>
    <submittedName>
        <fullName evidence="2">Uncharacterized protein</fullName>
    </submittedName>
</protein>
<evidence type="ECO:0000256" key="1">
    <source>
        <dbReference type="SAM" id="SignalP"/>
    </source>
</evidence>
<evidence type="ECO:0000313" key="3">
    <source>
        <dbReference type="Proteomes" id="UP000502756"/>
    </source>
</evidence>
<keyword evidence="3" id="KW-1185">Reference proteome</keyword>
<keyword evidence="1" id="KW-0732">Signal</keyword>